<gene>
    <name evidence="1" type="ORF">CK203_017499</name>
</gene>
<dbReference type="EMBL" id="QGNW01000075">
    <property type="protein sequence ID" value="RVX01551.1"/>
    <property type="molecule type" value="Genomic_DNA"/>
</dbReference>
<proteinExistence type="predicted"/>
<accession>A0A438IXW8</accession>
<dbReference type="Proteomes" id="UP000288805">
    <property type="component" value="Unassembled WGS sequence"/>
</dbReference>
<dbReference type="AlphaFoldDB" id="A0A438IXW8"/>
<name>A0A438IXW8_VITVI</name>
<reference evidence="1 2" key="1">
    <citation type="journal article" date="2018" name="PLoS Genet.">
        <title>Population sequencing reveals clonal diversity and ancestral inbreeding in the grapevine cultivar Chardonnay.</title>
        <authorList>
            <person name="Roach M.J."/>
            <person name="Johnson D.L."/>
            <person name="Bohlmann J."/>
            <person name="van Vuuren H.J."/>
            <person name="Jones S.J."/>
            <person name="Pretorius I.S."/>
            <person name="Schmidt S.A."/>
            <person name="Borneman A.R."/>
        </authorList>
    </citation>
    <scope>NUCLEOTIDE SEQUENCE [LARGE SCALE GENOMIC DNA]</scope>
    <source>
        <strain evidence="2">cv. Chardonnay</strain>
        <tissue evidence="1">Leaf</tissue>
    </source>
</reference>
<protein>
    <submittedName>
        <fullName evidence="1">Uncharacterized protein</fullName>
    </submittedName>
</protein>
<comment type="caution">
    <text evidence="1">The sequence shown here is derived from an EMBL/GenBank/DDBJ whole genome shotgun (WGS) entry which is preliminary data.</text>
</comment>
<evidence type="ECO:0000313" key="2">
    <source>
        <dbReference type="Proteomes" id="UP000288805"/>
    </source>
</evidence>
<organism evidence="1 2">
    <name type="scientific">Vitis vinifera</name>
    <name type="common">Grape</name>
    <dbReference type="NCBI Taxonomy" id="29760"/>
    <lineage>
        <taxon>Eukaryota</taxon>
        <taxon>Viridiplantae</taxon>
        <taxon>Streptophyta</taxon>
        <taxon>Embryophyta</taxon>
        <taxon>Tracheophyta</taxon>
        <taxon>Spermatophyta</taxon>
        <taxon>Magnoliopsida</taxon>
        <taxon>eudicotyledons</taxon>
        <taxon>Gunneridae</taxon>
        <taxon>Pentapetalae</taxon>
        <taxon>rosids</taxon>
        <taxon>Vitales</taxon>
        <taxon>Vitaceae</taxon>
        <taxon>Viteae</taxon>
        <taxon>Vitis</taxon>
    </lineage>
</organism>
<sequence>MASPQEARPRTNGKLTTILSIDGRGVRSIVPRVILSALEAQLQVFSRHSIFLFTLRVWGIGGKAARGAQSSEALLVSPHIWKFKLFHILGNNLG</sequence>
<evidence type="ECO:0000313" key="1">
    <source>
        <dbReference type="EMBL" id="RVX01551.1"/>
    </source>
</evidence>